<feature type="transmembrane region" description="Helical" evidence="1">
    <location>
        <begin position="174"/>
        <end position="196"/>
    </location>
</feature>
<evidence type="ECO:0000313" key="2">
    <source>
        <dbReference type="EMBL" id="ORD93383.1"/>
    </source>
</evidence>
<sequence length="437" mass="48764">MTNVNIDKNEINMLHVMLLQDASLIVPQYPSIMKYEKHLTNTEISRLIIPFFYYTTLIAIPIVYSTIVILDLYWIHLITVICPIVASTAIIFSPKYRNNPSEISVNKSALILLRLCYSISSVAGILRTTLRHTTPKTRNYHTFLLLYKLQSDGTKSACAWISQDFHYETSSFELIYVLSYCVNGAAVLWVALGDCLGTRAKSRSLQEMLSGVIGVIGRLSREQVINEAFLISNSAIKMFLGLFAETMLFEIDARVGRKNQPKVRNSGRINQILYKTVNLISRLICLVTFQSRKSPKKTEDVLGVGYVTGCVKLLSTLLAYVICEFVLGQFDAYTMQFYAWPLLLVALALLVLAPSRSAGNVLLFAASVANASQESFGRSQFVRMEDVALFSCLNMLAVSLLSSLINFLTGFFDVGTRCKCVVYVGFGAAVYLIILSI</sequence>
<feature type="transmembrane region" description="Helical" evidence="1">
    <location>
        <begin position="47"/>
        <end position="67"/>
    </location>
</feature>
<keyword evidence="1" id="KW-0812">Transmembrane</keyword>
<feature type="transmembrane region" description="Helical" evidence="1">
    <location>
        <begin position="414"/>
        <end position="434"/>
    </location>
</feature>
<dbReference type="VEuPathDB" id="MicrosporidiaDB:ECANGB1_2407"/>
<feature type="transmembrane region" description="Helical" evidence="1">
    <location>
        <begin position="73"/>
        <end position="92"/>
    </location>
</feature>
<accession>A0A1Y1S5V1</accession>
<dbReference type="OrthoDB" id="2195930at2759"/>
<feature type="transmembrane region" description="Helical" evidence="1">
    <location>
        <begin position="342"/>
        <end position="366"/>
    </location>
</feature>
<keyword evidence="1" id="KW-0472">Membrane</keyword>
<protein>
    <submittedName>
        <fullName evidence="2">Uncharacterized protein</fullName>
    </submittedName>
</protein>
<keyword evidence="3" id="KW-1185">Reference proteome</keyword>
<dbReference type="AlphaFoldDB" id="A0A1Y1S5V1"/>
<dbReference type="EMBL" id="LWDP01000093">
    <property type="protein sequence ID" value="ORD93383.1"/>
    <property type="molecule type" value="Genomic_DNA"/>
</dbReference>
<evidence type="ECO:0000256" key="1">
    <source>
        <dbReference type="SAM" id="Phobius"/>
    </source>
</evidence>
<feature type="transmembrane region" description="Helical" evidence="1">
    <location>
        <begin position="112"/>
        <end position="130"/>
    </location>
</feature>
<feature type="transmembrane region" description="Helical" evidence="1">
    <location>
        <begin position="301"/>
        <end position="322"/>
    </location>
</feature>
<comment type="caution">
    <text evidence="2">The sequence shown here is derived from an EMBL/GenBank/DDBJ whole genome shotgun (WGS) entry which is preliminary data.</text>
</comment>
<feature type="transmembrane region" description="Helical" evidence="1">
    <location>
        <begin position="387"/>
        <end position="408"/>
    </location>
</feature>
<evidence type="ECO:0000313" key="3">
    <source>
        <dbReference type="Proteomes" id="UP000192639"/>
    </source>
</evidence>
<proteinExistence type="predicted"/>
<reference evidence="2 3" key="1">
    <citation type="journal article" date="2017" name="Environ. Microbiol.">
        <title>Decay of the glycolytic pathway and adaptation to intranuclear parasitism within Enterocytozoonidae microsporidia.</title>
        <authorList>
            <person name="Wiredu Boakye D."/>
            <person name="Jaroenlak P."/>
            <person name="Prachumwat A."/>
            <person name="Williams T.A."/>
            <person name="Bateman K.S."/>
            <person name="Itsathitphaisarn O."/>
            <person name="Sritunyalucksana K."/>
            <person name="Paszkiewicz K.H."/>
            <person name="Moore K.A."/>
            <person name="Stentiford G.D."/>
            <person name="Williams B.A."/>
        </authorList>
    </citation>
    <scope>NUCLEOTIDE SEQUENCE [LARGE SCALE GENOMIC DNA]</scope>
    <source>
        <strain evidence="2 3">GB1</strain>
    </source>
</reference>
<gene>
    <name evidence="2" type="ORF">ECANGB1_2407</name>
</gene>
<keyword evidence="1" id="KW-1133">Transmembrane helix</keyword>
<name>A0A1Y1S5V1_9MICR</name>
<dbReference type="Proteomes" id="UP000192639">
    <property type="component" value="Unassembled WGS sequence"/>
</dbReference>
<organism evidence="2 3">
    <name type="scientific">Enterospora canceri</name>
    <dbReference type="NCBI Taxonomy" id="1081671"/>
    <lineage>
        <taxon>Eukaryota</taxon>
        <taxon>Fungi</taxon>
        <taxon>Fungi incertae sedis</taxon>
        <taxon>Microsporidia</taxon>
        <taxon>Enterocytozoonidae</taxon>
        <taxon>Enterospora</taxon>
    </lineage>
</organism>